<organism evidence="7 8">
    <name type="scientific">Hwanghaeella grinnelliae</name>
    <dbReference type="NCBI Taxonomy" id="2500179"/>
    <lineage>
        <taxon>Bacteria</taxon>
        <taxon>Pseudomonadati</taxon>
        <taxon>Pseudomonadota</taxon>
        <taxon>Alphaproteobacteria</taxon>
        <taxon>Rhodospirillales</taxon>
        <taxon>Rhodospirillaceae</taxon>
        <taxon>Hwanghaeella</taxon>
    </lineage>
</organism>
<keyword evidence="2 5" id="KW-1133">Transmembrane helix</keyword>
<proteinExistence type="predicted"/>
<dbReference type="RefSeq" id="WP_127765927.1">
    <property type="nucleotide sequence ID" value="NZ_SADE01000002.1"/>
</dbReference>
<feature type="transmembrane region" description="Helical" evidence="5">
    <location>
        <begin position="73"/>
        <end position="92"/>
    </location>
</feature>
<protein>
    <submittedName>
        <fullName evidence="7">MFS transporter</fullName>
    </submittedName>
</protein>
<keyword evidence="3 5" id="KW-0472">Membrane</keyword>
<dbReference type="PROSITE" id="PS50850">
    <property type="entry name" value="MFS"/>
    <property type="match status" value="1"/>
</dbReference>
<dbReference type="SUPFAM" id="SSF103473">
    <property type="entry name" value="MFS general substrate transporter"/>
    <property type="match status" value="1"/>
</dbReference>
<keyword evidence="1 5" id="KW-0812">Transmembrane</keyword>
<accession>A0A437QPJ4</accession>
<dbReference type="InterPro" id="IPR011701">
    <property type="entry name" value="MFS"/>
</dbReference>
<name>A0A437QPJ4_9PROT</name>
<dbReference type="Pfam" id="PF07690">
    <property type="entry name" value="MFS_1"/>
    <property type="match status" value="2"/>
</dbReference>
<feature type="transmembrane region" description="Helical" evidence="5">
    <location>
        <begin position="265"/>
        <end position="283"/>
    </location>
</feature>
<evidence type="ECO:0000259" key="6">
    <source>
        <dbReference type="PROSITE" id="PS50850"/>
    </source>
</evidence>
<feature type="compositionally biased region" description="Basic and acidic residues" evidence="4">
    <location>
        <begin position="438"/>
        <end position="450"/>
    </location>
</feature>
<comment type="caution">
    <text evidence="7">The sequence shown here is derived from an EMBL/GenBank/DDBJ whole genome shotgun (WGS) entry which is preliminary data.</text>
</comment>
<dbReference type="AlphaFoldDB" id="A0A437QPJ4"/>
<evidence type="ECO:0000313" key="8">
    <source>
        <dbReference type="Proteomes" id="UP000287447"/>
    </source>
</evidence>
<feature type="transmembrane region" description="Helical" evidence="5">
    <location>
        <begin position="98"/>
        <end position="119"/>
    </location>
</feature>
<feature type="transmembrane region" description="Helical" evidence="5">
    <location>
        <begin position="131"/>
        <end position="150"/>
    </location>
</feature>
<sequence>MFDAIKSAWALFLGLAFIMLGNGLQGSLVAVRAQFEVFNTSVIGFVMAGYFVGFFLGSIIVPRLVGRVGHVRVFGALASLASFGVLVYPIFVDPIAWFLIRVLTGVCYAGLYIICESWLNDRATNETRGQLLSVYMIISLLGMGGGQYLLNLYSPADFQLFTIVSVLISLSVVPVLVSAARVPEFEAPETMGPLRLYKASPLGVVSMFLVGTSAGVVMGMGPSFAYQQGLTIAEVSVFMSAIFVGGFIFTWPIGKLSDIMDRRTVIMIAAVAAVAAGAFGASLGNDNKLLVFIAVGLAGGVTFPIYSLSIAYTNDYLSPKQMVAASSALVMTNGLGAMLGPNIGAGAMELFGPSGFYITIAGIHVAMAAFALWRMTRRAALPAEEQGTFVAVPRTSAMAATMSPEYDHPEDDLVEEEQDLEPMDDLPEPPESAEETSPTEHEGGIKDGKQ</sequence>
<feature type="transmembrane region" description="Helical" evidence="5">
    <location>
        <begin position="355"/>
        <end position="373"/>
    </location>
</feature>
<dbReference type="PANTHER" id="PTHR23521:SF3">
    <property type="entry name" value="MFS TRANSPORTER"/>
    <property type="match status" value="1"/>
</dbReference>
<feature type="domain" description="Major facilitator superfamily (MFS) profile" evidence="6">
    <location>
        <begin position="199"/>
        <end position="450"/>
    </location>
</feature>
<feature type="transmembrane region" description="Helical" evidence="5">
    <location>
        <begin position="323"/>
        <end position="343"/>
    </location>
</feature>
<keyword evidence="8" id="KW-1185">Reference proteome</keyword>
<dbReference type="InterPro" id="IPR047200">
    <property type="entry name" value="MFS_YcaD-like"/>
</dbReference>
<dbReference type="OrthoDB" id="9810614at2"/>
<evidence type="ECO:0000313" key="7">
    <source>
        <dbReference type="EMBL" id="RVU36451.1"/>
    </source>
</evidence>
<evidence type="ECO:0000256" key="4">
    <source>
        <dbReference type="SAM" id="MobiDB-lite"/>
    </source>
</evidence>
<feature type="region of interest" description="Disordered" evidence="4">
    <location>
        <begin position="401"/>
        <end position="450"/>
    </location>
</feature>
<dbReference type="InterPro" id="IPR036259">
    <property type="entry name" value="MFS_trans_sf"/>
</dbReference>
<feature type="transmembrane region" description="Helical" evidence="5">
    <location>
        <begin position="232"/>
        <end position="253"/>
    </location>
</feature>
<feature type="transmembrane region" description="Helical" evidence="5">
    <location>
        <begin position="289"/>
        <end position="311"/>
    </location>
</feature>
<gene>
    <name evidence="7" type="ORF">EOI86_14715</name>
</gene>
<evidence type="ECO:0000256" key="3">
    <source>
        <dbReference type="ARBA" id="ARBA00023136"/>
    </source>
</evidence>
<dbReference type="GO" id="GO:0022857">
    <property type="term" value="F:transmembrane transporter activity"/>
    <property type="evidence" value="ECO:0007669"/>
    <property type="project" value="InterPro"/>
</dbReference>
<dbReference type="Proteomes" id="UP000287447">
    <property type="component" value="Unassembled WGS sequence"/>
</dbReference>
<dbReference type="PANTHER" id="PTHR23521">
    <property type="entry name" value="TRANSPORTER MFS SUPERFAMILY"/>
    <property type="match status" value="1"/>
</dbReference>
<evidence type="ECO:0000256" key="1">
    <source>
        <dbReference type="ARBA" id="ARBA00022692"/>
    </source>
</evidence>
<feature type="transmembrane region" description="Helical" evidence="5">
    <location>
        <begin position="156"/>
        <end position="180"/>
    </location>
</feature>
<dbReference type="Gene3D" id="1.20.1250.20">
    <property type="entry name" value="MFS general substrate transporter like domains"/>
    <property type="match status" value="2"/>
</dbReference>
<dbReference type="EMBL" id="SADE01000002">
    <property type="protein sequence ID" value="RVU36451.1"/>
    <property type="molecule type" value="Genomic_DNA"/>
</dbReference>
<feature type="transmembrane region" description="Helical" evidence="5">
    <location>
        <begin position="42"/>
        <end position="61"/>
    </location>
</feature>
<evidence type="ECO:0000256" key="2">
    <source>
        <dbReference type="ARBA" id="ARBA00022989"/>
    </source>
</evidence>
<reference evidence="8" key="1">
    <citation type="submission" date="2019-01" db="EMBL/GenBank/DDBJ databases">
        <title>Gri0909 isolated from a small marine red alga.</title>
        <authorList>
            <person name="Kim J."/>
            <person name="Jeong S.E."/>
            <person name="Jeon C.O."/>
        </authorList>
    </citation>
    <scope>NUCLEOTIDE SEQUENCE [LARGE SCALE GENOMIC DNA]</scope>
    <source>
        <strain evidence="8">Gri0909</strain>
    </source>
</reference>
<feature type="transmembrane region" description="Helical" evidence="5">
    <location>
        <begin position="201"/>
        <end position="220"/>
    </location>
</feature>
<dbReference type="GO" id="GO:0005886">
    <property type="term" value="C:plasma membrane"/>
    <property type="evidence" value="ECO:0007669"/>
    <property type="project" value="TreeGrafter"/>
</dbReference>
<dbReference type="CDD" id="cd17477">
    <property type="entry name" value="MFS_YcaD_like"/>
    <property type="match status" value="1"/>
</dbReference>
<evidence type="ECO:0000256" key="5">
    <source>
        <dbReference type="SAM" id="Phobius"/>
    </source>
</evidence>
<dbReference type="InterPro" id="IPR020846">
    <property type="entry name" value="MFS_dom"/>
</dbReference>
<feature type="compositionally biased region" description="Acidic residues" evidence="4">
    <location>
        <begin position="408"/>
        <end position="434"/>
    </location>
</feature>